<dbReference type="Proteomes" id="UP000182121">
    <property type="component" value="Unassembled WGS sequence"/>
</dbReference>
<dbReference type="AlphaFoldDB" id="A0A1I0HNY6"/>
<sequence>MESFSRMLNAQMVLLVYLAVGMYCMKAGLIDRETKKKLVDIILKITLPCMIFNSFNKPLTPEVLIQTALILVVAVAISILSFLLGKVI</sequence>
<comment type="subcellular location">
    <subcellularLocation>
        <location evidence="1">Membrane</location>
        <topology evidence="1">Multi-pass membrane protein</topology>
    </subcellularLocation>
</comment>
<dbReference type="Pfam" id="PF03547">
    <property type="entry name" value="Mem_trans"/>
    <property type="match status" value="1"/>
</dbReference>
<dbReference type="InterPro" id="IPR004776">
    <property type="entry name" value="Mem_transp_PIN-like"/>
</dbReference>
<evidence type="ECO:0000256" key="2">
    <source>
        <dbReference type="ARBA" id="ARBA00022692"/>
    </source>
</evidence>
<evidence type="ECO:0000313" key="7">
    <source>
        <dbReference type="Proteomes" id="UP000182121"/>
    </source>
</evidence>
<evidence type="ECO:0000256" key="5">
    <source>
        <dbReference type="SAM" id="Phobius"/>
    </source>
</evidence>
<reference evidence="6 7" key="1">
    <citation type="submission" date="2016-10" db="EMBL/GenBank/DDBJ databases">
        <authorList>
            <person name="Varghese N."/>
            <person name="Submissions S."/>
        </authorList>
    </citation>
    <scope>NUCLEOTIDE SEQUENCE [LARGE SCALE GENOMIC DNA]</scope>
    <source>
        <strain evidence="6 7">NLAE-zl-C196</strain>
    </source>
</reference>
<accession>A0A1I0HNY6</accession>
<dbReference type="EMBL" id="FOIO01000030">
    <property type="protein sequence ID" value="SET85779.1"/>
    <property type="molecule type" value="Genomic_DNA"/>
</dbReference>
<dbReference type="GO" id="GO:0016020">
    <property type="term" value="C:membrane"/>
    <property type="evidence" value="ECO:0007669"/>
    <property type="project" value="UniProtKB-SubCell"/>
</dbReference>
<keyword evidence="4 5" id="KW-0472">Membrane</keyword>
<dbReference type="GO" id="GO:0055085">
    <property type="term" value="P:transmembrane transport"/>
    <property type="evidence" value="ECO:0007669"/>
    <property type="project" value="InterPro"/>
</dbReference>
<keyword evidence="3 5" id="KW-1133">Transmembrane helix</keyword>
<evidence type="ECO:0000313" key="6">
    <source>
        <dbReference type="EMBL" id="SET85779.1"/>
    </source>
</evidence>
<organism evidence="6 7">
    <name type="scientific">Enterocloster clostridioformis</name>
    <dbReference type="NCBI Taxonomy" id="1531"/>
    <lineage>
        <taxon>Bacteria</taxon>
        <taxon>Bacillati</taxon>
        <taxon>Bacillota</taxon>
        <taxon>Clostridia</taxon>
        <taxon>Lachnospirales</taxon>
        <taxon>Lachnospiraceae</taxon>
        <taxon>Enterocloster</taxon>
    </lineage>
</organism>
<evidence type="ECO:0000256" key="1">
    <source>
        <dbReference type="ARBA" id="ARBA00004141"/>
    </source>
</evidence>
<keyword evidence="2 5" id="KW-0812">Transmembrane</keyword>
<evidence type="ECO:0000256" key="4">
    <source>
        <dbReference type="ARBA" id="ARBA00023136"/>
    </source>
</evidence>
<gene>
    <name evidence="6" type="ORF">SAMN05216521_10301</name>
</gene>
<feature type="transmembrane region" description="Helical" evidence="5">
    <location>
        <begin position="12"/>
        <end position="30"/>
    </location>
</feature>
<proteinExistence type="predicted"/>
<comment type="caution">
    <text evidence="6">The sequence shown here is derived from an EMBL/GenBank/DDBJ whole genome shotgun (WGS) entry which is preliminary data.</text>
</comment>
<evidence type="ECO:0000256" key="3">
    <source>
        <dbReference type="ARBA" id="ARBA00022989"/>
    </source>
</evidence>
<protein>
    <submittedName>
        <fullName evidence="6">Uncharacterized protein</fullName>
    </submittedName>
</protein>
<name>A0A1I0HNY6_9FIRM</name>
<feature type="transmembrane region" description="Helical" evidence="5">
    <location>
        <begin position="63"/>
        <end position="84"/>
    </location>
</feature>